<evidence type="ECO:0000256" key="3">
    <source>
        <dbReference type="ARBA" id="ARBA00022691"/>
    </source>
</evidence>
<dbReference type="Pfam" id="PF00891">
    <property type="entry name" value="Methyltransf_2"/>
    <property type="match status" value="1"/>
</dbReference>
<feature type="domain" description="O-methyltransferase dimerisation" evidence="6">
    <location>
        <begin position="18"/>
        <end position="107"/>
    </location>
</feature>
<proteinExistence type="evidence at transcript level"/>
<dbReference type="GO" id="GO:0032259">
    <property type="term" value="P:methylation"/>
    <property type="evidence" value="ECO:0007669"/>
    <property type="project" value="UniProtKB-KW"/>
</dbReference>
<dbReference type="InterPro" id="IPR012967">
    <property type="entry name" value="COMT_dimerisation"/>
</dbReference>
<dbReference type="InterPro" id="IPR016461">
    <property type="entry name" value="COMT-like"/>
</dbReference>
<reference evidence="7" key="1">
    <citation type="submission" date="2016-02" db="EMBL/GenBank/DDBJ databases">
        <title>Molecular cloning and characterization of flavonoid-O-methyltransferase (FOMT) coding genes from Citrus depressa.</title>
        <authorList>
            <person name="Itoh N."/>
            <person name="Iwata C."/>
            <person name="Toda H."/>
        </authorList>
    </citation>
    <scope>NUCLEOTIDE SEQUENCE</scope>
</reference>
<dbReference type="InterPro" id="IPR029063">
    <property type="entry name" value="SAM-dependent_MTases_sf"/>
</dbReference>
<keyword evidence="3" id="KW-0949">S-adenosyl-L-methionine</keyword>
<feature type="active site" description="Proton acceptor" evidence="4">
    <location>
        <position position="259"/>
    </location>
</feature>
<dbReference type="Gene3D" id="1.10.10.10">
    <property type="entry name" value="Winged helix-like DNA-binding domain superfamily/Winged helix DNA-binding domain"/>
    <property type="match status" value="1"/>
</dbReference>
<gene>
    <name evidence="7" type="primary">FOMT5</name>
</gene>
<name>A0A125T1T5_9ROSI</name>
<evidence type="ECO:0000259" key="5">
    <source>
        <dbReference type="Pfam" id="PF00891"/>
    </source>
</evidence>
<keyword evidence="2 7" id="KW-0808">Transferase</keyword>
<accession>A0A125T1T5</accession>
<dbReference type="BRENDA" id="2.1.1.42">
    <property type="organism ID" value="17196"/>
</dbReference>
<dbReference type="SUPFAM" id="SSF53335">
    <property type="entry name" value="S-adenosyl-L-methionine-dependent methyltransferases"/>
    <property type="match status" value="1"/>
</dbReference>
<protein>
    <submittedName>
        <fullName evidence="7">O-methyltransferase</fullName>
    </submittedName>
</protein>
<evidence type="ECO:0000256" key="1">
    <source>
        <dbReference type="ARBA" id="ARBA00022603"/>
    </source>
</evidence>
<dbReference type="FunFam" id="1.10.10.10:FF:000357">
    <property type="entry name" value="Caffeic acid 3-O-methyltransferase"/>
    <property type="match status" value="1"/>
</dbReference>
<dbReference type="AlphaFoldDB" id="A0A125T1T5"/>
<dbReference type="InterPro" id="IPR036390">
    <property type="entry name" value="WH_DNA-bd_sf"/>
</dbReference>
<dbReference type="Gene3D" id="3.40.50.150">
    <property type="entry name" value="Vaccinia Virus protein VP39"/>
    <property type="match status" value="1"/>
</dbReference>
<evidence type="ECO:0000259" key="6">
    <source>
        <dbReference type="Pfam" id="PF08100"/>
    </source>
</evidence>
<dbReference type="PROSITE" id="PS51683">
    <property type="entry name" value="SAM_OMT_II"/>
    <property type="match status" value="1"/>
</dbReference>
<dbReference type="BRENDA" id="2.1.1.76">
    <property type="organism ID" value="17196"/>
</dbReference>
<dbReference type="SMR" id="A0A125T1T5"/>
<sequence length="353" mass="38978">MGSIVDGERDQSFAYASQLVMGTVLPMAIQAVYELGIFEILDKVGPGAKLCASDIAAQLLTKNKDAPMMLDRILRLLASYSVVECSLDASGARRLYSLNSVSKYYVPNKDGVLLGPLLQMNQDKVLLESWSQLKDAILEGGIPFNRAHGVHIFEYAGLDPKFNKRFNTAMYNYTSLVLSNILESYKGFDNIKQLVDVGGSLGVTLQAITTKYPYIKGINFDQPHVIDHAPPHPRIEHVGGDMFQSVPKGDAIIMKSVLHDWDDEHCLKLLKNCYKSIPEDGKVIVVESMLPEVPNTSIESKSNSHLDVLMMIQSPGGKERTRHEFMTLATGAGFGGISCELAIGSLWVMEFYK</sequence>
<organism evidence="7">
    <name type="scientific">Citrus depressa</name>
    <dbReference type="NCBI Taxonomy" id="697036"/>
    <lineage>
        <taxon>Eukaryota</taxon>
        <taxon>Viridiplantae</taxon>
        <taxon>Streptophyta</taxon>
        <taxon>Embryophyta</taxon>
        <taxon>Tracheophyta</taxon>
        <taxon>Spermatophyta</taxon>
        <taxon>Magnoliopsida</taxon>
        <taxon>eudicotyledons</taxon>
        <taxon>Gunneridae</taxon>
        <taxon>Pentapetalae</taxon>
        <taxon>rosids</taxon>
        <taxon>malvids</taxon>
        <taxon>Sapindales</taxon>
        <taxon>Rutaceae</taxon>
        <taxon>Aurantioideae</taxon>
        <taxon>Citrus</taxon>
    </lineage>
</organism>
<dbReference type="BRENDA" id="2.1.1.267">
    <property type="organism ID" value="17196"/>
</dbReference>
<dbReference type="PANTHER" id="PTHR11746">
    <property type="entry name" value="O-METHYLTRANSFERASE"/>
    <property type="match status" value="1"/>
</dbReference>
<dbReference type="GO" id="GO:0008171">
    <property type="term" value="F:O-methyltransferase activity"/>
    <property type="evidence" value="ECO:0007669"/>
    <property type="project" value="InterPro"/>
</dbReference>
<evidence type="ECO:0000256" key="4">
    <source>
        <dbReference type="PIRSR" id="PIRSR005739-1"/>
    </source>
</evidence>
<evidence type="ECO:0000313" key="7">
    <source>
        <dbReference type="EMBL" id="BAU51794.1"/>
    </source>
</evidence>
<dbReference type="FunFam" id="3.40.50.150:FF:000061">
    <property type="entry name" value="Caffeic acid O-methyltransferase"/>
    <property type="match status" value="1"/>
</dbReference>
<dbReference type="Pfam" id="PF08100">
    <property type="entry name" value="Dimerisation"/>
    <property type="match status" value="1"/>
</dbReference>
<dbReference type="EMBL" id="LC126059">
    <property type="protein sequence ID" value="BAU51794.1"/>
    <property type="molecule type" value="mRNA"/>
</dbReference>
<keyword evidence="1 7" id="KW-0489">Methyltransferase</keyword>
<dbReference type="GO" id="GO:0046983">
    <property type="term" value="F:protein dimerization activity"/>
    <property type="evidence" value="ECO:0007669"/>
    <property type="project" value="InterPro"/>
</dbReference>
<evidence type="ECO:0000256" key="2">
    <source>
        <dbReference type="ARBA" id="ARBA00022679"/>
    </source>
</evidence>
<dbReference type="PIRSF" id="PIRSF005739">
    <property type="entry name" value="O-mtase"/>
    <property type="match status" value="1"/>
</dbReference>
<dbReference type="InterPro" id="IPR036388">
    <property type="entry name" value="WH-like_DNA-bd_sf"/>
</dbReference>
<dbReference type="InterPro" id="IPR001077">
    <property type="entry name" value="COMT_C"/>
</dbReference>
<dbReference type="SUPFAM" id="SSF46785">
    <property type="entry name" value="Winged helix' DNA-binding domain"/>
    <property type="match status" value="1"/>
</dbReference>
<feature type="domain" description="O-methyltransferase C-terminal" evidence="5">
    <location>
        <begin position="130"/>
        <end position="334"/>
    </location>
</feature>